<comment type="caution">
    <text evidence="2">The sequence shown here is derived from an EMBL/GenBank/DDBJ whole genome shotgun (WGS) entry which is preliminary data.</text>
</comment>
<proteinExistence type="predicted"/>
<feature type="transmembrane region" description="Helical" evidence="1">
    <location>
        <begin position="99"/>
        <end position="120"/>
    </location>
</feature>
<dbReference type="EMBL" id="JACRYT010000017">
    <property type="protein sequence ID" value="MBC6680708.1"/>
    <property type="molecule type" value="Genomic_DNA"/>
</dbReference>
<evidence type="ECO:0000313" key="3">
    <source>
        <dbReference type="Proteomes" id="UP000602647"/>
    </source>
</evidence>
<protein>
    <submittedName>
        <fullName evidence="2">Uncharacterized protein</fullName>
    </submittedName>
</protein>
<keyword evidence="1" id="KW-1133">Transmembrane helix</keyword>
<feature type="transmembrane region" description="Helical" evidence="1">
    <location>
        <begin position="48"/>
        <end position="66"/>
    </location>
</feature>
<feature type="transmembrane region" description="Helical" evidence="1">
    <location>
        <begin position="170"/>
        <end position="187"/>
    </location>
</feature>
<dbReference type="AlphaFoldDB" id="A0A923NRG1"/>
<evidence type="ECO:0000256" key="1">
    <source>
        <dbReference type="SAM" id="Phobius"/>
    </source>
</evidence>
<feature type="transmembrane region" description="Helical" evidence="1">
    <location>
        <begin position="140"/>
        <end position="163"/>
    </location>
</feature>
<evidence type="ECO:0000313" key="2">
    <source>
        <dbReference type="EMBL" id="MBC6680708.1"/>
    </source>
</evidence>
<gene>
    <name evidence="2" type="ORF">H9L42_12840</name>
</gene>
<name>A0A923NRG1_9FIRM</name>
<feature type="transmembrane region" description="Helical" evidence="1">
    <location>
        <begin position="231"/>
        <end position="251"/>
    </location>
</feature>
<keyword evidence="1" id="KW-0812">Transmembrane</keyword>
<dbReference type="Proteomes" id="UP000602647">
    <property type="component" value="Unassembled WGS sequence"/>
</dbReference>
<sequence length="547" mass="61754">MRLYKETFRLFRKDKFLWAVLLAYNVLSMANIGYWAKVDLGIGSMLEHTRMILMLCPQFLLLYLILSYEFCSRQHRANLAETLVATGGGRANQPAIVQLAVLTTVLFINFLAVTGLNLFLTSLSFTASRTVDAGHIGAVYIVKCMFVNVFLISLIGVLLGLVLSKIQKRVVGYGVIMGVALVVSYLLEEISMIVMVLTDYAVNLSDLLDLFQIMPIGLNYQINSAFGFPIMTYRVCLILFWCLVMILILLVRDSKNKRSIKTLIGLACCIAALIGYALPSSRVDMSLSSSGSVMADQHYYEVGQYRIGEREGGFEVERYRMDLDVHRLLKAKVTMDVSRCRKEYRFTLSHSYEVERVTDAQGKEMAFDRDGDALLVDNRRANTKRITVEYHGANEAYYSNSQGMNLHGSFPYYPISGYRQITEDGLLMNPLFLEQDAWFEIRVHTPKQVYSNLRQQEDGSWTGMSNGPTLLSGLYTSTVKNGVEIVYAPLSGWNADALDAVTKAVRKAGYRDCKVFITPIMNREDSAVSEEQILTRNYFEDVSELEV</sequence>
<accession>A0A923NRG1</accession>
<feature type="transmembrane region" description="Helical" evidence="1">
    <location>
        <begin position="16"/>
        <end position="36"/>
    </location>
</feature>
<dbReference type="RefSeq" id="WP_187303806.1">
    <property type="nucleotide sequence ID" value="NZ_JACRYT010000017.1"/>
</dbReference>
<organism evidence="2 3">
    <name type="scientific">Zhenpiania hominis</name>
    <dbReference type="NCBI Taxonomy" id="2763644"/>
    <lineage>
        <taxon>Bacteria</taxon>
        <taxon>Bacillati</taxon>
        <taxon>Bacillota</taxon>
        <taxon>Clostridia</taxon>
        <taxon>Peptostreptococcales</taxon>
        <taxon>Anaerovoracaceae</taxon>
        <taxon>Zhenpiania</taxon>
    </lineage>
</organism>
<keyword evidence="1" id="KW-0472">Membrane</keyword>
<keyword evidence="3" id="KW-1185">Reference proteome</keyword>
<reference evidence="2" key="1">
    <citation type="submission" date="2020-08" db="EMBL/GenBank/DDBJ databases">
        <title>Genome public.</title>
        <authorList>
            <person name="Liu C."/>
            <person name="Sun Q."/>
        </authorList>
    </citation>
    <scope>NUCLEOTIDE SEQUENCE</scope>
    <source>
        <strain evidence="2">BX12</strain>
    </source>
</reference>
<feature type="transmembrane region" description="Helical" evidence="1">
    <location>
        <begin position="263"/>
        <end position="279"/>
    </location>
</feature>